<dbReference type="InterPro" id="IPR001611">
    <property type="entry name" value="Leu-rich_rpt"/>
</dbReference>
<gene>
    <name evidence="4" type="ORF">HNQ46_002382</name>
</gene>
<dbReference type="EMBL" id="JACHHH010000016">
    <property type="protein sequence ID" value="MBB6042383.1"/>
    <property type="molecule type" value="Genomic_DNA"/>
</dbReference>
<evidence type="ECO:0000256" key="3">
    <source>
        <dbReference type="SAM" id="Phobius"/>
    </source>
</evidence>
<keyword evidence="3" id="KW-0812">Transmembrane</keyword>
<reference evidence="4 5" key="1">
    <citation type="submission" date="2020-08" db="EMBL/GenBank/DDBJ databases">
        <title>Genomic Encyclopedia of Type Strains, Phase IV (KMG-IV): sequencing the most valuable type-strain genomes for metagenomic binning, comparative biology and taxonomic classification.</title>
        <authorList>
            <person name="Goeker M."/>
        </authorList>
    </citation>
    <scope>NUCLEOTIDE SEQUENCE [LARGE SCALE GENOMIC DNA]</scope>
    <source>
        <strain evidence="4 5">DSM 17245</strain>
    </source>
</reference>
<dbReference type="AlphaFoldDB" id="A0A7W9SHR1"/>
<dbReference type="PANTHER" id="PTHR46652">
    <property type="entry name" value="LEUCINE-RICH REPEAT AND IQ DOMAIN-CONTAINING PROTEIN 1-RELATED"/>
    <property type="match status" value="1"/>
</dbReference>
<accession>A0A7W9SHR1</accession>
<name>A0A7W9SHR1_9FIRM</name>
<evidence type="ECO:0000256" key="1">
    <source>
        <dbReference type="ARBA" id="ARBA00022614"/>
    </source>
</evidence>
<dbReference type="PROSITE" id="PS51450">
    <property type="entry name" value="LRR"/>
    <property type="match status" value="2"/>
</dbReference>
<keyword evidence="2" id="KW-0677">Repeat</keyword>
<sequence>MKLTKIVCPNCNGTLDIPEGMKEGFVSCKFCNTKIYLEPHKPDITQNIHIDKVNYNTPYTAPPKKESPKYLLGILLAVLFLPSIIIFLSLSRIFYQSSGSSTSIAASPSYCTTPEDSTVIRFVEQVFAKPVSELTPEDYGSIQYLDIRKKSGKSDNAAEQWVFSYADSVDEAGEALEKKTIFLPSTDSIDESSLQPFTGLVSLNLDGNISFSYDNTSYSQDLKNLGNLKYYSDQNIYAADLQRILPHPEEILGLSGVRFSNVLSLYFSQENSEINVEKIMSEFTSLESLDVRVEETYEGGLLFLRNLPAIKSLTLNIIGDDAVVFDLSPLSSLSSCTDLSITGPYQEPLDNVSVLSGMPQVENLKLKDITSLKDLSFVKNMPNLKSLSLENLPILSIDGLANQLSLNSLYLDCNDLENVNALPTLTSLQKLYIDYHTFDVPDLHGLTALEEANLLVWDLDKIAHMPSLKKLTIRNYMSDYSADILRGMNSLTDLSFVGSGITGLVDTDLGNVLRELPALERLTMLGTPMDRYKDYTKALSNIGVREMYFYPEDDSNVADGPVLSLSLSRMEDDNSTEILALEKAEIHNVDDDSKNFDQNAKAYLSHFKAVKKLIIPGNKLQSLDCLEGLNTIEEMDISDNYISDISMLRNLPNLKKVKLSGNSIANMEILPDTVEVVNSFD</sequence>
<feature type="transmembrane region" description="Helical" evidence="3">
    <location>
        <begin position="70"/>
        <end position="95"/>
    </location>
</feature>
<keyword evidence="3" id="KW-1133">Transmembrane helix</keyword>
<dbReference type="SUPFAM" id="SSF52058">
    <property type="entry name" value="L domain-like"/>
    <property type="match status" value="2"/>
</dbReference>
<dbReference type="Proteomes" id="UP000522163">
    <property type="component" value="Unassembled WGS sequence"/>
</dbReference>
<comment type="caution">
    <text evidence="4">The sequence shown here is derived from an EMBL/GenBank/DDBJ whole genome shotgun (WGS) entry which is preliminary data.</text>
</comment>
<evidence type="ECO:0000256" key="2">
    <source>
        <dbReference type="ARBA" id="ARBA00022737"/>
    </source>
</evidence>
<dbReference type="InterPro" id="IPR050836">
    <property type="entry name" value="SDS22/Internalin_LRR"/>
</dbReference>
<keyword evidence="3" id="KW-0472">Membrane</keyword>
<evidence type="ECO:0000313" key="4">
    <source>
        <dbReference type="EMBL" id="MBB6042383.1"/>
    </source>
</evidence>
<dbReference type="RefSeq" id="WP_183684853.1">
    <property type="nucleotide sequence ID" value="NZ_JACHHH010000016.1"/>
</dbReference>
<dbReference type="GeneID" id="85015892"/>
<dbReference type="Gene3D" id="3.80.10.10">
    <property type="entry name" value="Ribonuclease Inhibitor"/>
    <property type="match status" value="2"/>
</dbReference>
<dbReference type="InterPro" id="IPR032675">
    <property type="entry name" value="LRR_dom_sf"/>
</dbReference>
<evidence type="ECO:0000313" key="5">
    <source>
        <dbReference type="Proteomes" id="UP000522163"/>
    </source>
</evidence>
<keyword evidence="1" id="KW-0433">Leucine-rich repeat</keyword>
<proteinExistence type="predicted"/>
<organism evidence="4 5">
    <name type="scientific">Oribacterium sinus</name>
    <dbReference type="NCBI Taxonomy" id="237576"/>
    <lineage>
        <taxon>Bacteria</taxon>
        <taxon>Bacillati</taxon>
        <taxon>Bacillota</taxon>
        <taxon>Clostridia</taxon>
        <taxon>Lachnospirales</taxon>
        <taxon>Lachnospiraceae</taxon>
        <taxon>Oribacterium</taxon>
    </lineage>
</organism>
<protein>
    <submittedName>
        <fullName evidence="4">Uncharacterized protein</fullName>
    </submittedName>
</protein>
<dbReference type="PANTHER" id="PTHR46652:SF3">
    <property type="entry name" value="LEUCINE-RICH REPEAT-CONTAINING PROTEIN 9"/>
    <property type="match status" value="1"/>
</dbReference>